<dbReference type="AlphaFoldDB" id="A0A9P4JY56"/>
<reference evidence="2" key="1">
    <citation type="journal article" date="2020" name="Stud. Mycol.">
        <title>101 Dothideomycetes genomes: A test case for predicting lifestyles and emergence of pathogens.</title>
        <authorList>
            <person name="Haridas S."/>
            <person name="Albert R."/>
            <person name="Binder M."/>
            <person name="Bloem J."/>
            <person name="LaButti K."/>
            <person name="Salamov A."/>
            <person name="Andreopoulos B."/>
            <person name="Baker S."/>
            <person name="Barry K."/>
            <person name="Bills G."/>
            <person name="Bluhm B."/>
            <person name="Cannon C."/>
            <person name="Castanera R."/>
            <person name="Culley D."/>
            <person name="Daum C."/>
            <person name="Ezra D."/>
            <person name="Gonzalez J."/>
            <person name="Henrissat B."/>
            <person name="Kuo A."/>
            <person name="Liang C."/>
            <person name="Lipzen A."/>
            <person name="Lutzoni F."/>
            <person name="Magnuson J."/>
            <person name="Mondo S."/>
            <person name="Nolan M."/>
            <person name="Ohm R."/>
            <person name="Pangilinan J."/>
            <person name="Park H.-J."/>
            <person name="Ramirez L."/>
            <person name="Alfaro M."/>
            <person name="Sun H."/>
            <person name="Tritt A."/>
            <person name="Yoshinaga Y."/>
            <person name="Zwiers L.-H."/>
            <person name="Turgeon B."/>
            <person name="Goodwin S."/>
            <person name="Spatafora J."/>
            <person name="Crous P."/>
            <person name="Grigoriev I."/>
        </authorList>
    </citation>
    <scope>NUCLEOTIDE SEQUENCE [LARGE SCALE GENOMIC DNA]</scope>
    <source>
        <strain evidence="2">CBS 304.66</strain>
    </source>
</reference>
<accession>A0A9P4JY56</accession>
<dbReference type="InterPro" id="IPR038883">
    <property type="entry name" value="AN11006-like"/>
</dbReference>
<proteinExistence type="predicted"/>
<evidence type="ECO:0000313" key="2">
    <source>
        <dbReference type="Proteomes" id="UP000800093"/>
    </source>
</evidence>
<dbReference type="PANTHER" id="PTHR42085">
    <property type="entry name" value="F-BOX DOMAIN-CONTAINING PROTEIN"/>
    <property type="match status" value="1"/>
</dbReference>
<protein>
    <submittedName>
        <fullName evidence="1">Uncharacterized protein</fullName>
    </submittedName>
</protein>
<gene>
    <name evidence="1" type="ORF">CC78DRAFT_537176</name>
</gene>
<sequence>MLHPADLAVGAVIVGYGMWRRCHRRPKTIEIDMPYLLNVPAEIRLLIYEFVFNEPDQQSASSFLRPLLTCQQIYHEAYRYAFLRSRFVLPVDSPAGPFLSPHILRLPSSKLSYLRYLEITWSCTFCNIHEISRLFVELSRGPLRLDQFTFSIRLPACKNPFCSKLAPVYRETREFGRYVMEELPLMDNVQKIVIPSPGISIKKSYQMLFAPNKPCLKLGGSADAPTIRLSAKKLGNWRYTVIRDGTDVRRWKLELTHYQETKKKRAT</sequence>
<organism evidence="1 2">
    <name type="scientific">Lojkania enalia</name>
    <dbReference type="NCBI Taxonomy" id="147567"/>
    <lineage>
        <taxon>Eukaryota</taxon>
        <taxon>Fungi</taxon>
        <taxon>Dikarya</taxon>
        <taxon>Ascomycota</taxon>
        <taxon>Pezizomycotina</taxon>
        <taxon>Dothideomycetes</taxon>
        <taxon>Pleosporomycetidae</taxon>
        <taxon>Pleosporales</taxon>
        <taxon>Pleosporales incertae sedis</taxon>
        <taxon>Lojkania</taxon>
    </lineage>
</organism>
<dbReference type="OrthoDB" id="3786918at2759"/>
<dbReference type="Proteomes" id="UP000800093">
    <property type="component" value="Unassembled WGS sequence"/>
</dbReference>
<dbReference type="PANTHER" id="PTHR42085:SF1">
    <property type="entry name" value="F-BOX DOMAIN-CONTAINING PROTEIN"/>
    <property type="match status" value="1"/>
</dbReference>
<dbReference type="EMBL" id="ML986712">
    <property type="protein sequence ID" value="KAF2259329.1"/>
    <property type="molecule type" value="Genomic_DNA"/>
</dbReference>
<evidence type="ECO:0000313" key="1">
    <source>
        <dbReference type="EMBL" id="KAF2259329.1"/>
    </source>
</evidence>
<keyword evidence="2" id="KW-1185">Reference proteome</keyword>
<name>A0A9P4JY56_9PLEO</name>
<comment type="caution">
    <text evidence="1">The sequence shown here is derived from an EMBL/GenBank/DDBJ whole genome shotgun (WGS) entry which is preliminary data.</text>
</comment>